<dbReference type="PROSITE" id="PS50883">
    <property type="entry name" value="EAL"/>
    <property type="match status" value="1"/>
</dbReference>
<dbReference type="EMBL" id="JBHSEL010000053">
    <property type="protein sequence ID" value="MFC4625156.1"/>
    <property type="molecule type" value="Genomic_DNA"/>
</dbReference>
<evidence type="ECO:0000259" key="3">
    <source>
        <dbReference type="PROSITE" id="PS50883"/>
    </source>
</evidence>
<dbReference type="SMART" id="SM00086">
    <property type="entry name" value="PAC"/>
    <property type="match status" value="3"/>
</dbReference>
<dbReference type="InterPro" id="IPR001633">
    <property type="entry name" value="EAL_dom"/>
</dbReference>
<comment type="caution">
    <text evidence="4">The sequence shown here is derived from an EMBL/GenBank/DDBJ whole genome shotgun (WGS) entry which is preliminary data.</text>
</comment>
<feature type="domain" description="PAC" evidence="2">
    <location>
        <begin position="322"/>
        <end position="387"/>
    </location>
</feature>
<dbReference type="InterPro" id="IPR013655">
    <property type="entry name" value="PAS_fold_3"/>
</dbReference>
<dbReference type="Gene3D" id="3.20.20.450">
    <property type="entry name" value="EAL domain"/>
    <property type="match status" value="1"/>
</dbReference>
<evidence type="ECO:0000313" key="5">
    <source>
        <dbReference type="Proteomes" id="UP001596042"/>
    </source>
</evidence>
<sequence length="654" mass="74168">MGKRLGFLLESAIKSGEIRPYFQPIVRLSDRRIVGFEILSRWHRRDGSILQPLEFIPLAEERGLIGNLTESVLRQSLSAIEHLPKDLFLSLNISPSQLKNTSILRIIKDAAADYGFFLPRLKIEITETALIEDTDLAKATILELMQLGCHIAMDDFGTGYSSLSWLQHLPIDTIKIDASFVGSMLTERESRKIVMAIISLGQSLDIGVVAEGVETEEQAEVLQRAGCQMAQGYYFGKPGPILNVDLPACEEPVLQAGIPNHGLTVEQRAYQIAAIYTDNNTCMGFVDPDFQIIDISRKFAKALGSTVSALRGTDLASHFNLKQWQVQEIVSTLREKGHYPPFEVRLPNSVQLVSVSPVLDEIGGLLGFSVFGIDVTEKKRQQEILQESEEHYRLIALLSPRAFWQADANGKVIRVDRKFNLTMQTSPDEVNEDHWLEFIFPEDRAKIQAEWQKSVETGEIFEAEFRYCRPDQDVRWLRVYAAPQKDGNDRVLRWFGQCEDITTRKLAEIGLSEREAEFRFLVENSPHLFWIADQRGRFTGINPRLAALFEITSAEAQNFGWLDRVYPEDRAFSGAAFRDCIHQGRPFDIYYRLLLSGGRIQWVRSWGAAKVTDGIITGYYGMVTPIDDKFSNILQEKIDEDTEKYVPTGSNLYL</sequence>
<dbReference type="SUPFAM" id="SSF141868">
    <property type="entry name" value="EAL domain-like"/>
    <property type="match status" value="1"/>
</dbReference>
<protein>
    <submittedName>
        <fullName evidence="4">EAL domain-containing protein</fullName>
    </submittedName>
</protein>
<dbReference type="SMART" id="SM00091">
    <property type="entry name" value="PAS"/>
    <property type="match status" value="3"/>
</dbReference>
<dbReference type="InterPro" id="IPR000014">
    <property type="entry name" value="PAS"/>
</dbReference>
<reference evidence="5" key="1">
    <citation type="journal article" date="2019" name="Int. J. Syst. Evol. Microbiol.">
        <title>The Global Catalogue of Microorganisms (GCM) 10K type strain sequencing project: providing services to taxonomists for standard genome sequencing and annotation.</title>
        <authorList>
            <consortium name="The Broad Institute Genomics Platform"/>
            <consortium name="The Broad Institute Genome Sequencing Center for Infectious Disease"/>
            <person name="Wu L."/>
            <person name="Ma J."/>
        </authorList>
    </citation>
    <scope>NUCLEOTIDE SEQUENCE [LARGE SCALE GENOMIC DNA]</scope>
    <source>
        <strain evidence="5">CGMCC 1.15731</strain>
    </source>
</reference>
<evidence type="ECO:0000259" key="1">
    <source>
        <dbReference type="PROSITE" id="PS50112"/>
    </source>
</evidence>
<dbReference type="Gene3D" id="3.30.450.20">
    <property type="entry name" value="PAS domain"/>
    <property type="match status" value="3"/>
</dbReference>
<organism evidence="4 5">
    <name type="scientific">Daeguia caeni</name>
    <dbReference type="NCBI Taxonomy" id="439612"/>
    <lineage>
        <taxon>Bacteria</taxon>
        <taxon>Pseudomonadati</taxon>
        <taxon>Pseudomonadota</taxon>
        <taxon>Alphaproteobacteria</taxon>
        <taxon>Hyphomicrobiales</taxon>
        <taxon>Brucellaceae</taxon>
        <taxon>Daeguia</taxon>
    </lineage>
</organism>
<keyword evidence="5" id="KW-1185">Reference proteome</keyword>
<feature type="domain" description="PAC" evidence="2">
    <location>
        <begin position="461"/>
        <end position="513"/>
    </location>
</feature>
<dbReference type="Proteomes" id="UP001596042">
    <property type="component" value="Unassembled WGS sequence"/>
</dbReference>
<dbReference type="InterPro" id="IPR000700">
    <property type="entry name" value="PAS-assoc_C"/>
</dbReference>
<dbReference type="PANTHER" id="PTHR44757:SF2">
    <property type="entry name" value="BIOFILM ARCHITECTURE MAINTENANCE PROTEIN MBAA"/>
    <property type="match status" value="1"/>
</dbReference>
<dbReference type="PROSITE" id="PS50112">
    <property type="entry name" value="PAS"/>
    <property type="match status" value="2"/>
</dbReference>
<dbReference type="CDD" id="cd01948">
    <property type="entry name" value="EAL"/>
    <property type="match status" value="1"/>
</dbReference>
<dbReference type="NCBIfam" id="TIGR00229">
    <property type="entry name" value="sensory_box"/>
    <property type="match status" value="3"/>
</dbReference>
<feature type="domain" description="EAL" evidence="3">
    <location>
        <begin position="2"/>
        <end position="252"/>
    </location>
</feature>
<proteinExistence type="predicted"/>
<dbReference type="SUPFAM" id="SSF55785">
    <property type="entry name" value="PYP-like sensor domain (PAS domain)"/>
    <property type="match status" value="3"/>
</dbReference>
<gene>
    <name evidence="4" type="ORF">ACFO1V_07975</name>
</gene>
<dbReference type="CDD" id="cd00130">
    <property type="entry name" value="PAS"/>
    <property type="match status" value="3"/>
</dbReference>
<dbReference type="InterPro" id="IPR035965">
    <property type="entry name" value="PAS-like_dom_sf"/>
</dbReference>
<dbReference type="PROSITE" id="PS50113">
    <property type="entry name" value="PAC"/>
    <property type="match status" value="2"/>
</dbReference>
<dbReference type="InterPro" id="IPR001610">
    <property type="entry name" value="PAC"/>
</dbReference>
<dbReference type="InterPro" id="IPR035919">
    <property type="entry name" value="EAL_sf"/>
</dbReference>
<dbReference type="Pfam" id="PF00563">
    <property type="entry name" value="EAL"/>
    <property type="match status" value="1"/>
</dbReference>
<feature type="domain" description="PAS" evidence="1">
    <location>
        <begin position="514"/>
        <end position="584"/>
    </location>
</feature>
<dbReference type="Pfam" id="PF08447">
    <property type="entry name" value="PAS_3"/>
    <property type="match status" value="2"/>
</dbReference>
<dbReference type="InterPro" id="IPR052155">
    <property type="entry name" value="Biofilm_reg_signaling"/>
</dbReference>
<feature type="domain" description="PAS" evidence="1">
    <location>
        <begin position="388"/>
        <end position="458"/>
    </location>
</feature>
<dbReference type="PANTHER" id="PTHR44757">
    <property type="entry name" value="DIGUANYLATE CYCLASE DGCP"/>
    <property type="match status" value="1"/>
</dbReference>
<evidence type="ECO:0000259" key="2">
    <source>
        <dbReference type="PROSITE" id="PS50113"/>
    </source>
</evidence>
<accession>A0ABV9H7D8</accession>
<dbReference type="SMART" id="SM00052">
    <property type="entry name" value="EAL"/>
    <property type="match status" value="1"/>
</dbReference>
<evidence type="ECO:0000313" key="4">
    <source>
        <dbReference type="EMBL" id="MFC4625156.1"/>
    </source>
</evidence>
<dbReference type="RefSeq" id="WP_374829646.1">
    <property type="nucleotide sequence ID" value="NZ_JBHEEZ010000001.1"/>
</dbReference>
<dbReference type="Pfam" id="PF13426">
    <property type="entry name" value="PAS_9"/>
    <property type="match status" value="1"/>
</dbReference>
<name>A0ABV9H7D8_9HYPH</name>